<evidence type="ECO:0000256" key="2">
    <source>
        <dbReference type="ARBA" id="ARBA00010983"/>
    </source>
</evidence>
<evidence type="ECO:0000256" key="1">
    <source>
        <dbReference type="ARBA" id="ARBA00004240"/>
    </source>
</evidence>
<dbReference type="EMBL" id="BT075239">
    <property type="protein sequence ID" value="ACO09663.1"/>
    <property type="molecule type" value="mRNA"/>
</dbReference>
<feature type="signal peptide" evidence="5">
    <location>
        <begin position="1"/>
        <end position="19"/>
    </location>
</feature>
<keyword evidence="5" id="KW-0143">Chaperone</keyword>
<proteinExistence type="evidence at transcript level"/>
<dbReference type="SUPFAM" id="SSF49899">
    <property type="entry name" value="Concanavalin A-like lectins/glucanases"/>
    <property type="match status" value="1"/>
</dbReference>
<name>C1BKW0_OSMMO</name>
<keyword evidence="3 5" id="KW-0256">Endoplasmic reticulum</keyword>
<evidence type="ECO:0000313" key="6">
    <source>
        <dbReference type="EMBL" id="ACO09663.1"/>
    </source>
</evidence>
<keyword evidence="4" id="KW-1015">Disulfide bond</keyword>
<comment type="similarity">
    <text evidence="2 5">Belongs to the calreticulin family.</text>
</comment>
<dbReference type="PROSITE" id="PS00804">
    <property type="entry name" value="CALRETICULIN_2"/>
    <property type="match status" value="1"/>
</dbReference>
<dbReference type="InterPro" id="IPR013320">
    <property type="entry name" value="ConA-like_dom_sf"/>
</dbReference>
<dbReference type="PANTHER" id="PTHR11073:SF37">
    <property type="entry name" value="CALNEXIN-LIKE"/>
    <property type="match status" value="1"/>
</dbReference>
<evidence type="ECO:0000256" key="4">
    <source>
        <dbReference type="PIRSR" id="PIRSR601580-3"/>
    </source>
</evidence>
<feature type="disulfide bond" evidence="4">
    <location>
        <begin position="127"/>
        <end position="161"/>
    </location>
</feature>
<dbReference type="GO" id="GO:0005789">
    <property type="term" value="C:endoplasmic reticulum membrane"/>
    <property type="evidence" value="ECO:0007669"/>
    <property type="project" value="TreeGrafter"/>
</dbReference>
<accession>C1BKW0</accession>
<dbReference type="Gene3D" id="2.60.120.200">
    <property type="match status" value="1"/>
</dbReference>
<comment type="subcellular location">
    <subcellularLocation>
        <location evidence="1">Endoplasmic reticulum</location>
    </subcellularLocation>
</comment>
<reference evidence="6" key="1">
    <citation type="submission" date="2009-03" db="EMBL/GenBank/DDBJ databases">
        <title>Osmerus mordax full-length cDNAs.</title>
        <authorList>
            <person name="von Schalburg K."/>
            <person name="Leong J."/>
            <person name="Cooper G."/>
            <person name="Davidson W.S."/>
            <person name="Koop B.F."/>
        </authorList>
    </citation>
    <scope>NUCLEOTIDE SEQUENCE</scope>
    <source>
        <tissue evidence="6">Brain</tissue>
    </source>
</reference>
<gene>
    <name evidence="6" type="primary">CLGN</name>
</gene>
<dbReference type="InterPro" id="IPR018124">
    <property type="entry name" value="Calret/calnex_CS"/>
</dbReference>
<organism evidence="6">
    <name type="scientific">Osmerus mordax</name>
    <name type="common">Rainbow smelt</name>
    <name type="synonym">Atherina mordax</name>
    <dbReference type="NCBI Taxonomy" id="8014"/>
    <lineage>
        <taxon>Eukaryota</taxon>
        <taxon>Metazoa</taxon>
        <taxon>Chordata</taxon>
        <taxon>Craniata</taxon>
        <taxon>Vertebrata</taxon>
        <taxon>Euteleostomi</taxon>
        <taxon>Actinopterygii</taxon>
        <taxon>Neopterygii</taxon>
        <taxon>Teleostei</taxon>
        <taxon>Stomiati</taxon>
        <taxon>Osmeriformes</taxon>
        <taxon>Osmeridae</taxon>
        <taxon>Osmerus</taxon>
    </lineage>
</organism>
<dbReference type="GO" id="GO:0006457">
    <property type="term" value="P:protein folding"/>
    <property type="evidence" value="ECO:0007669"/>
    <property type="project" value="InterPro"/>
</dbReference>
<feature type="chain" id="PRO_5005124786" evidence="5">
    <location>
        <begin position="20"/>
        <end position="271"/>
    </location>
</feature>
<dbReference type="GO" id="GO:0005509">
    <property type="term" value="F:calcium ion binding"/>
    <property type="evidence" value="ECO:0007669"/>
    <property type="project" value="InterPro"/>
</dbReference>
<dbReference type="PANTHER" id="PTHR11073">
    <property type="entry name" value="CALRETICULIN AND CALNEXIN"/>
    <property type="match status" value="1"/>
</dbReference>
<sequence>MLMLACLLVACVFHQSSWCSTEAQSSYISPPVPERAHFAESFDSGPLDRRWVRSQAVREEDTVSLLYDGEWAIEEREAEMHPGNKALVMKSSGRHHAVAAYLHTPFHFRNSPLCLQYEVMFMEGVECSGAYIKLLSLSDQLRLSQFSDVTPYSVMFGPDMCGGNHKMHLIVTVTDPLTGQRQQRHAPQPDGDLKGYFTDRKSHLYTLLSSQMANMRFSLTCHLSVRASFKQTWTTPQNFLKANQYPTLSHPANQRVWALVLWRHWVWSYGL</sequence>
<protein>
    <submittedName>
        <fullName evidence="6">Calmegin</fullName>
    </submittedName>
</protein>
<dbReference type="Pfam" id="PF00262">
    <property type="entry name" value="Calreticulin"/>
    <property type="match status" value="1"/>
</dbReference>
<dbReference type="PRINTS" id="PR00626">
    <property type="entry name" value="CALRETICULIN"/>
</dbReference>
<dbReference type="InterPro" id="IPR001580">
    <property type="entry name" value="Calret/calnex"/>
</dbReference>
<keyword evidence="5" id="KW-0732">Signal</keyword>
<evidence type="ECO:0000256" key="3">
    <source>
        <dbReference type="ARBA" id="ARBA00022824"/>
    </source>
</evidence>
<dbReference type="GO" id="GO:0051082">
    <property type="term" value="F:unfolded protein binding"/>
    <property type="evidence" value="ECO:0007669"/>
    <property type="project" value="InterPro"/>
</dbReference>
<evidence type="ECO:0000256" key="5">
    <source>
        <dbReference type="RuleBase" id="RU362126"/>
    </source>
</evidence>
<dbReference type="GO" id="GO:0036503">
    <property type="term" value="P:ERAD pathway"/>
    <property type="evidence" value="ECO:0007669"/>
    <property type="project" value="TreeGrafter"/>
</dbReference>
<dbReference type="AlphaFoldDB" id="C1BKW0"/>